<evidence type="ECO:0000256" key="1">
    <source>
        <dbReference type="SAM" id="MobiDB-lite"/>
    </source>
</evidence>
<evidence type="ECO:0000313" key="3">
    <source>
        <dbReference type="EMBL" id="TFK48893.1"/>
    </source>
</evidence>
<organism evidence="3 4">
    <name type="scientific">Heliocybe sulcata</name>
    <dbReference type="NCBI Taxonomy" id="5364"/>
    <lineage>
        <taxon>Eukaryota</taxon>
        <taxon>Fungi</taxon>
        <taxon>Dikarya</taxon>
        <taxon>Basidiomycota</taxon>
        <taxon>Agaricomycotina</taxon>
        <taxon>Agaricomycetes</taxon>
        <taxon>Gloeophyllales</taxon>
        <taxon>Gloeophyllaceae</taxon>
        <taxon>Heliocybe</taxon>
    </lineage>
</organism>
<dbReference type="Pfam" id="PF00069">
    <property type="entry name" value="Pkinase"/>
    <property type="match status" value="1"/>
</dbReference>
<dbReference type="CDD" id="cd00180">
    <property type="entry name" value="PKc"/>
    <property type="match status" value="1"/>
</dbReference>
<dbReference type="InterPro" id="IPR000719">
    <property type="entry name" value="Prot_kinase_dom"/>
</dbReference>
<dbReference type="PROSITE" id="PS00108">
    <property type="entry name" value="PROTEIN_KINASE_ST"/>
    <property type="match status" value="1"/>
</dbReference>
<dbReference type="AlphaFoldDB" id="A0A5C3MVE1"/>
<dbReference type="Proteomes" id="UP000305948">
    <property type="component" value="Unassembled WGS sequence"/>
</dbReference>
<feature type="region of interest" description="Disordered" evidence="1">
    <location>
        <begin position="409"/>
        <end position="437"/>
    </location>
</feature>
<accession>A0A5C3MVE1</accession>
<dbReference type="GO" id="GO:0005524">
    <property type="term" value="F:ATP binding"/>
    <property type="evidence" value="ECO:0007669"/>
    <property type="project" value="InterPro"/>
</dbReference>
<dbReference type="SUPFAM" id="SSF56112">
    <property type="entry name" value="Protein kinase-like (PK-like)"/>
    <property type="match status" value="1"/>
</dbReference>
<dbReference type="GO" id="GO:0004672">
    <property type="term" value="F:protein kinase activity"/>
    <property type="evidence" value="ECO:0007669"/>
    <property type="project" value="InterPro"/>
</dbReference>
<dbReference type="Gene3D" id="1.10.510.10">
    <property type="entry name" value="Transferase(Phosphotransferase) domain 1"/>
    <property type="match status" value="1"/>
</dbReference>
<dbReference type="PANTHER" id="PTHR44167:SF24">
    <property type="entry name" value="SERINE_THREONINE-PROTEIN KINASE CHK2"/>
    <property type="match status" value="1"/>
</dbReference>
<keyword evidence="4" id="KW-1185">Reference proteome</keyword>
<dbReference type="EMBL" id="ML213517">
    <property type="protein sequence ID" value="TFK48893.1"/>
    <property type="molecule type" value="Genomic_DNA"/>
</dbReference>
<feature type="domain" description="Protein kinase" evidence="2">
    <location>
        <begin position="446"/>
        <end position="709"/>
    </location>
</feature>
<proteinExistence type="predicted"/>
<evidence type="ECO:0000259" key="2">
    <source>
        <dbReference type="PROSITE" id="PS50011"/>
    </source>
</evidence>
<dbReference type="STRING" id="5364.A0A5C3MVE1"/>
<dbReference type="PANTHER" id="PTHR44167">
    <property type="entry name" value="OVARIAN-SPECIFIC SERINE/THREONINE-PROTEIN KINASE LOK-RELATED"/>
    <property type="match status" value="1"/>
</dbReference>
<gene>
    <name evidence="3" type="ORF">OE88DRAFT_1737120</name>
</gene>
<dbReference type="OrthoDB" id="4062651at2759"/>
<protein>
    <recommendedName>
        <fullName evidence="2">Protein kinase domain-containing protein</fullName>
    </recommendedName>
</protein>
<dbReference type="SMART" id="SM00220">
    <property type="entry name" value="S_TKc"/>
    <property type="match status" value="1"/>
</dbReference>
<dbReference type="InterPro" id="IPR008271">
    <property type="entry name" value="Ser/Thr_kinase_AS"/>
</dbReference>
<dbReference type="PROSITE" id="PS50011">
    <property type="entry name" value="PROTEIN_KINASE_DOM"/>
    <property type="match status" value="1"/>
</dbReference>
<name>A0A5C3MVE1_9AGAM</name>
<sequence>MASNIEVWYVLAGCRREPLLWSVEIPLEAHVDDLARKIAEECKAENLRADLLDVYKCVPPLRPDEDSDLAEQVNTAFSKEVKELHPMMKVKDLGLESGEALLVRPVNAIPTQAGSDASLDLASVFNSNLVKTYEHIFIKVETLEAFRHSDIALNHIGGATAPIPEFVTAFEEMLDRKPILPNNHLPVYETTAVDPQSWTACFESPSGSEGVPHDRGPQLGRVAEAGEVAHYSGLMFIEWQKYWSGVIGAALNGHLVDAMFFLPFHVKGREGPKITTHLSTSPWPFQLILRCDDAPLSRKLRTYQPRSDFRITEGDLPRLLIEVDSYKRAGNWPPDKIRMLLAGASVVYYRATELSLSNATDRVKFTRQLYNLRAGLKSSTESESMKDAFAKLRNAVDDHGDKYTLESLYTRSTGGSNRTRTSDDGNSSDGDSDVPRTCTARDTAEYADFKDHGYDVEPDVMVDEKGGTYERLIPLPSQIRIVYRRKDRSKALVAKKIRPKSKELEILKLIRDSPSPSKHVILLLDSFSGRTGSWGILPRIPNSLAHYLALAPSQLSGNVVQVCWGLIKGLAYLHALCIAHRDIKPDNLLIDRGFCLKIIDLDLALQVRDEDEEVTNYNGTEGWMAPEVEKELPHSPIKADRWSCGHLLLHLLDRLKVDDEILRAAAEKLNVDAPQLRPSLVEWRSWVASPPDAVRGGFPVVPLVRPRPT</sequence>
<reference evidence="3 4" key="1">
    <citation type="journal article" date="2019" name="Nat. Ecol. Evol.">
        <title>Megaphylogeny resolves global patterns of mushroom evolution.</title>
        <authorList>
            <person name="Varga T."/>
            <person name="Krizsan K."/>
            <person name="Foldi C."/>
            <person name="Dima B."/>
            <person name="Sanchez-Garcia M."/>
            <person name="Sanchez-Ramirez S."/>
            <person name="Szollosi G.J."/>
            <person name="Szarkandi J.G."/>
            <person name="Papp V."/>
            <person name="Albert L."/>
            <person name="Andreopoulos W."/>
            <person name="Angelini C."/>
            <person name="Antonin V."/>
            <person name="Barry K.W."/>
            <person name="Bougher N.L."/>
            <person name="Buchanan P."/>
            <person name="Buyck B."/>
            <person name="Bense V."/>
            <person name="Catcheside P."/>
            <person name="Chovatia M."/>
            <person name="Cooper J."/>
            <person name="Damon W."/>
            <person name="Desjardin D."/>
            <person name="Finy P."/>
            <person name="Geml J."/>
            <person name="Haridas S."/>
            <person name="Hughes K."/>
            <person name="Justo A."/>
            <person name="Karasinski D."/>
            <person name="Kautmanova I."/>
            <person name="Kiss B."/>
            <person name="Kocsube S."/>
            <person name="Kotiranta H."/>
            <person name="LaButti K.M."/>
            <person name="Lechner B.E."/>
            <person name="Liimatainen K."/>
            <person name="Lipzen A."/>
            <person name="Lukacs Z."/>
            <person name="Mihaltcheva S."/>
            <person name="Morgado L.N."/>
            <person name="Niskanen T."/>
            <person name="Noordeloos M.E."/>
            <person name="Ohm R.A."/>
            <person name="Ortiz-Santana B."/>
            <person name="Ovrebo C."/>
            <person name="Racz N."/>
            <person name="Riley R."/>
            <person name="Savchenko A."/>
            <person name="Shiryaev A."/>
            <person name="Soop K."/>
            <person name="Spirin V."/>
            <person name="Szebenyi C."/>
            <person name="Tomsovsky M."/>
            <person name="Tulloss R.E."/>
            <person name="Uehling J."/>
            <person name="Grigoriev I.V."/>
            <person name="Vagvolgyi C."/>
            <person name="Papp T."/>
            <person name="Martin F.M."/>
            <person name="Miettinen O."/>
            <person name="Hibbett D.S."/>
            <person name="Nagy L.G."/>
        </authorList>
    </citation>
    <scope>NUCLEOTIDE SEQUENCE [LARGE SCALE GENOMIC DNA]</scope>
    <source>
        <strain evidence="3 4">OMC1185</strain>
    </source>
</reference>
<evidence type="ECO:0000313" key="4">
    <source>
        <dbReference type="Proteomes" id="UP000305948"/>
    </source>
</evidence>
<feature type="compositionally biased region" description="Low complexity" evidence="1">
    <location>
        <begin position="410"/>
        <end position="429"/>
    </location>
</feature>
<dbReference type="InterPro" id="IPR011009">
    <property type="entry name" value="Kinase-like_dom_sf"/>
</dbReference>